<dbReference type="RefSeq" id="WP_141646375.1">
    <property type="nucleotide sequence ID" value="NZ_VIFM01000166.1"/>
</dbReference>
<evidence type="ECO:0000313" key="2">
    <source>
        <dbReference type="Proteomes" id="UP000315369"/>
    </source>
</evidence>
<reference evidence="1 2" key="1">
    <citation type="submission" date="2019-06" db="EMBL/GenBank/DDBJ databases">
        <authorList>
            <person name="Livingstone P."/>
            <person name="Whitworth D."/>
        </authorList>
    </citation>
    <scope>NUCLEOTIDE SEQUENCE [LARGE SCALE GENOMIC DNA]</scope>
    <source>
        <strain evidence="1 2">AM401</strain>
    </source>
</reference>
<evidence type="ECO:0008006" key="3">
    <source>
        <dbReference type="Google" id="ProtNLM"/>
    </source>
</evidence>
<name>A0A540WSF1_9BACT</name>
<organism evidence="1 2">
    <name type="scientific">Myxococcus llanfairpwllgwyngyllgogerychwyrndrobwllllantysiliogogogochensis</name>
    <dbReference type="NCBI Taxonomy" id="2590453"/>
    <lineage>
        <taxon>Bacteria</taxon>
        <taxon>Pseudomonadati</taxon>
        <taxon>Myxococcota</taxon>
        <taxon>Myxococcia</taxon>
        <taxon>Myxococcales</taxon>
        <taxon>Cystobacterineae</taxon>
        <taxon>Myxococcaceae</taxon>
        <taxon>Myxococcus</taxon>
    </lineage>
</organism>
<evidence type="ECO:0000313" key="1">
    <source>
        <dbReference type="EMBL" id="TQF11867.1"/>
    </source>
</evidence>
<dbReference type="Gene3D" id="3.40.50.2000">
    <property type="entry name" value="Glycogen Phosphorylase B"/>
    <property type="match status" value="2"/>
</dbReference>
<dbReference type="OrthoDB" id="9813876at2"/>
<accession>A0A540WSF1</accession>
<dbReference type="EMBL" id="VIFM01000166">
    <property type="protein sequence ID" value="TQF11867.1"/>
    <property type="molecule type" value="Genomic_DNA"/>
</dbReference>
<keyword evidence="2" id="KW-1185">Reference proteome</keyword>
<proteinExistence type="predicted"/>
<dbReference type="SUPFAM" id="SSF53756">
    <property type="entry name" value="UDP-Glycosyltransferase/glycogen phosphorylase"/>
    <property type="match status" value="1"/>
</dbReference>
<comment type="caution">
    <text evidence="1">The sequence shown here is derived from an EMBL/GenBank/DDBJ whole genome shotgun (WGS) entry which is preliminary data.</text>
</comment>
<sequence length="346" mass="37126">MAGARWLIYALGGGMGHFTRACGLARVAARRGHRVTVVTNSVFAPDVPLEDVLGAGAHVHRLNPDLAKSAVREAVECLLDGVRPEVLVVDTFPRGLAGELAPMLPGLRMGKVLVHRDLNPTYVARFNVAAAVEDFDLLLVPGEDAPFSQHPRAVRTAPWLLLERDEWLSRAQARERLGVAADDIRPLVAVMGSGNAEEVAEAGAIATRLQERLGASAPVRWLAPPGPWFPVRAPSSGAPERNVLQPVRVWPALAVMPGVDILVGAGGYNTVQEARVTGTPLVALARARRYDRQAVRLRPEELARTEAELMERVAALVGPRSARAPETYSGGARDAVALIERTVLNA</sequence>
<dbReference type="AlphaFoldDB" id="A0A540WSF1"/>
<protein>
    <recommendedName>
        <fullName evidence="3">Glycosyl transferase family 28 C-terminal domain-containing protein</fullName>
    </recommendedName>
</protein>
<dbReference type="Proteomes" id="UP000315369">
    <property type="component" value="Unassembled WGS sequence"/>
</dbReference>
<gene>
    <name evidence="1" type="ORF">FJV41_31925</name>
</gene>